<dbReference type="AlphaFoldDB" id="A0A9P3PU16"/>
<dbReference type="EMBL" id="BRPK01000010">
    <property type="protein sequence ID" value="GLB41583.1"/>
    <property type="molecule type" value="Genomic_DNA"/>
</dbReference>
<evidence type="ECO:0000256" key="1">
    <source>
        <dbReference type="SAM" id="MobiDB-lite"/>
    </source>
</evidence>
<evidence type="ECO:0000313" key="3">
    <source>
        <dbReference type="Proteomes" id="UP001063166"/>
    </source>
</evidence>
<dbReference type="Proteomes" id="UP001063166">
    <property type="component" value="Unassembled WGS sequence"/>
</dbReference>
<evidence type="ECO:0000313" key="2">
    <source>
        <dbReference type="EMBL" id="GLB41583.1"/>
    </source>
</evidence>
<reference evidence="2" key="1">
    <citation type="submission" date="2022-07" db="EMBL/GenBank/DDBJ databases">
        <title>The genome of Lyophyllum shimeji provides insight into the initial evolution of ectomycorrhizal fungal genome.</title>
        <authorList>
            <person name="Kobayashi Y."/>
            <person name="Shibata T."/>
            <person name="Hirakawa H."/>
            <person name="Shigenobu S."/>
            <person name="Nishiyama T."/>
            <person name="Yamada A."/>
            <person name="Hasebe M."/>
            <person name="Kawaguchi M."/>
        </authorList>
    </citation>
    <scope>NUCLEOTIDE SEQUENCE</scope>
    <source>
        <strain evidence="2">AT787</strain>
    </source>
</reference>
<accession>A0A9P3PU16</accession>
<proteinExistence type="predicted"/>
<protein>
    <submittedName>
        <fullName evidence="2">Uncharacterized protein</fullName>
    </submittedName>
</protein>
<keyword evidence="3" id="KW-1185">Reference proteome</keyword>
<name>A0A9P3PU16_LYOSH</name>
<feature type="compositionally biased region" description="Basic and acidic residues" evidence="1">
    <location>
        <begin position="89"/>
        <end position="107"/>
    </location>
</feature>
<comment type="caution">
    <text evidence="2">The sequence shown here is derived from an EMBL/GenBank/DDBJ whole genome shotgun (WGS) entry which is preliminary data.</text>
</comment>
<sequence length="116" mass="13164">MISLIVPGGTLRRKVTEDKRPWFKGTWRVVAQIHVGWKRRPSIPENWRRAARFQRLQAGSLGGSGRPLKWKRSSPAGAITVYTLEDAHNDAQSHDDIQQTGNRRTEYADGGFTHSK</sequence>
<gene>
    <name evidence="2" type="ORF">LshimejAT787_1001830</name>
</gene>
<feature type="region of interest" description="Disordered" evidence="1">
    <location>
        <begin position="89"/>
        <end position="116"/>
    </location>
</feature>
<organism evidence="2 3">
    <name type="scientific">Lyophyllum shimeji</name>
    <name type="common">Hon-shimeji</name>
    <name type="synonym">Tricholoma shimeji</name>
    <dbReference type="NCBI Taxonomy" id="47721"/>
    <lineage>
        <taxon>Eukaryota</taxon>
        <taxon>Fungi</taxon>
        <taxon>Dikarya</taxon>
        <taxon>Basidiomycota</taxon>
        <taxon>Agaricomycotina</taxon>
        <taxon>Agaricomycetes</taxon>
        <taxon>Agaricomycetidae</taxon>
        <taxon>Agaricales</taxon>
        <taxon>Tricholomatineae</taxon>
        <taxon>Lyophyllaceae</taxon>
        <taxon>Lyophyllum</taxon>
    </lineage>
</organism>